<dbReference type="Proteomes" id="UP000765509">
    <property type="component" value="Unassembled WGS sequence"/>
</dbReference>
<evidence type="ECO:0000313" key="3">
    <source>
        <dbReference type="Proteomes" id="UP000765509"/>
    </source>
</evidence>
<keyword evidence="3" id="KW-1185">Reference proteome</keyword>
<feature type="compositionally biased region" description="Polar residues" evidence="1">
    <location>
        <begin position="104"/>
        <end position="117"/>
    </location>
</feature>
<reference evidence="2" key="1">
    <citation type="submission" date="2021-03" db="EMBL/GenBank/DDBJ databases">
        <title>Draft genome sequence of rust myrtle Austropuccinia psidii MF-1, a brazilian biotype.</title>
        <authorList>
            <person name="Quecine M.C."/>
            <person name="Pachon D.M.R."/>
            <person name="Bonatelli M.L."/>
            <person name="Correr F.H."/>
            <person name="Franceschini L.M."/>
            <person name="Leite T.F."/>
            <person name="Margarido G.R.A."/>
            <person name="Almeida C.A."/>
            <person name="Ferrarezi J.A."/>
            <person name="Labate C.A."/>
        </authorList>
    </citation>
    <scope>NUCLEOTIDE SEQUENCE</scope>
    <source>
        <strain evidence="2">MF-1</strain>
    </source>
</reference>
<name>A0A9Q3HUV7_9BASI</name>
<accession>A0A9Q3HUV7</accession>
<gene>
    <name evidence="2" type="ORF">O181_056867</name>
</gene>
<organism evidence="2 3">
    <name type="scientific">Austropuccinia psidii MF-1</name>
    <dbReference type="NCBI Taxonomy" id="1389203"/>
    <lineage>
        <taxon>Eukaryota</taxon>
        <taxon>Fungi</taxon>
        <taxon>Dikarya</taxon>
        <taxon>Basidiomycota</taxon>
        <taxon>Pucciniomycotina</taxon>
        <taxon>Pucciniomycetes</taxon>
        <taxon>Pucciniales</taxon>
        <taxon>Sphaerophragmiaceae</taxon>
        <taxon>Austropuccinia</taxon>
    </lineage>
</organism>
<sequence length="127" mass="13819">MWTKVGGPIPVGCRPIYSSSEVPISRINTEEVEVVINSSGHQSNPSPSHPASKRFQSQVVPSTPRDLQPVLSTIPSAIPPLSPNPSTARHALVSKMRPSPIPQRRNSPIVTSQQLQHSSSSSRRRED</sequence>
<dbReference type="AlphaFoldDB" id="A0A9Q3HUV7"/>
<comment type="caution">
    <text evidence="2">The sequence shown here is derived from an EMBL/GenBank/DDBJ whole genome shotgun (WGS) entry which is preliminary data.</text>
</comment>
<feature type="compositionally biased region" description="Polar residues" evidence="1">
    <location>
        <begin position="36"/>
        <end position="46"/>
    </location>
</feature>
<dbReference type="EMBL" id="AVOT02025716">
    <property type="protein sequence ID" value="MBW0517152.1"/>
    <property type="molecule type" value="Genomic_DNA"/>
</dbReference>
<proteinExistence type="predicted"/>
<feature type="region of interest" description="Disordered" evidence="1">
    <location>
        <begin position="36"/>
        <end position="127"/>
    </location>
</feature>
<protein>
    <submittedName>
        <fullName evidence="2">Uncharacterized protein</fullName>
    </submittedName>
</protein>
<evidence type="ECO:0000313" key="2">
    <source>
        <dbReference type="EMBL" id="MBW0517152.1"/>
    </source>
</evidence>
<evidence type="ECO:0000256" key="1">
    <source>
        <dbReference type="SAM" id="MobiDB-lite"/>
    </source>
</evidence>